<protein>
    <submittedName>
        <fullName evidence="2">40-residue YVTN family beta-propeller repeat-containing protein</fullName>
    </submittedName>
</protein>
<dbReference type="STRING" id="551991.SAMN05192529_11296"/>
<proteinExistence type="predicted"/>
<dbReference type="InterPro" id="IPR051200">
    <property type="entry name" value="Host-pathogen_enzymatic-act"/>
</dbReference>
<dbReference type="Proteomes" id="UP000199041">
    <property type="component" value="Unassembled WGS sequence"/>
</dbReference>
<name>A0A1H3ZXI3_9BACT</name>
<evidence type="ECO:0000256" key="1">
    <source>
        <dbReference type="SAM" id="SignalP"/>
    </source>
</evidence>
<dbReference type="InterPro" id="IPR011048">
    <property type="entry name" value="Haem_d1_sf"/>
</dbReference>
<feature type="chain" id="PRO_5011553121" evidence="1">
    <location>
        <begin position="28"/>
        <end position="363"/>
    </location>
</feature>
<dbReference type="EMBL" id="FNQY01000012">
    <property type="protein sequence ID" value="SEA28390.1"/>
    <property type="molecule type" value="Genomic_DNA"/>
</dbReference>
<feature type="signal peptide" evidence="1">
    <location>
        <begin position="1"/>
        <end position="27"/>
    </location>
</feature>
<evidence type="ECO:0000313" key="2">
    <source>
        <dbReference type="EMBL" id="SEA28390.1"/>
    </source>
</evidence>
<sequence>MSAMKKVRPFIIILIALLQVRSNAAKANVGYTPHVSLPLTSVAKKYVLILSKSSQSVVVLDYNTLDSITSIPVGADPHEVITSPDGSKAYISRPEMNDSGHHITILNLQSLQKEQTIDTRPFYIPHGLALQSNRLWFTAQGSKAVAVYDLNVKKVTQVFGTGQDFTHLIQLRPDGKAFYTTNVESGTVSIYELEELPPYMPPTGVLPQGAKPRQEWRQTLIQVEPGCEGFDVSKDGKELWTASPAGNIFVIDLENKRLKSRIHSDVLGLHRLKITPDDKTVCIVSVKTGELLYYNRQTQQLEQTVKTGQGAGIYMDEQKNRMFLSCTPNNYVSVVDLATRKEIRRIPIGRPDGITSVSVNTPN</sequence>
<keyword evidence="1" id="KW-0732">Signal</keyword>
<dbReference type="PANTHER" id="PTHR47197:SF3">
    <property type="entry name" value="DIHYDRO-HEME D1 DEHYDROGENASE"/>
    <property type="match status" value="1"/>
</dbReference>
<dbReference type="SUPFAM" id="SSF51004">
    <property type="entry name" value="C-terminal (heme d1) domain of cytochrome cd1-nitrite reductase"/>
    <property type="match status" value="1"/>
</dbReference>
<dbReference type="AlphaFoldDB" id="A0A1H3ZXI3"/>
<organism evidence="2 3">
    <name type="scientific">Arachidicoccus rhizosphaerae</name>
    <dbReference type="NCBI Taxonomy" id="551991"/>
    <lineage>
        <taxon>Bacteria</taxon>
        <taxon>Pseudomonadati</taxon>
        <taxon>Bacteroidota</taxon>
        <taxon>Chitinophagia</taxon>
        <taxon>Chitinophagales</taxon>
        <taxon>Chitinophagaceae</taxon>
        <taxon>Arachidicoccus</taxon>
    </lineage>
</organism>
<dbReference type="InterPro" id="IPR015943">
    <property type="entry name" value="WD40/YVTN_repeat-like_dom_sf"/>
</dbReference>
<dbReference type="Gene3D" id="2.130.10.10">
    <property type="entry name" value="YVTN repeat-like/Quinoprotein amine dehydrogenase"/>
    <property type="match status" value="2"/>
</dbReference>
<dbReference type="PANTHER" id="PTHR47197">
    <property type="entry name" value="PROTEIN NIRF"/>
    <property type="match status" value="1"/>
</dbReference>
<gene>
    <name evidence="2" type="ORF">SAMN05192529_11296</name>
</gene>
<reference evidence="2 3" key="1">
    <citation type="submission" date="2016-10" db="EMBL/GenBank/DDBJ databases">
        <authorList>
            <person name="de Groot N.N."/>
        </authorList>
    </citation>
    <scope>NUCLEOTIDE SEQUENCE [LARGE SCALE GENOMIC DNA]</scope>
    <source>
        <strain evidence="2 3">Vu-144</strain>
    </source>
</reference>
<keyword evidence="3" id="KW-1185">Reference proteome</keyword>
<evidence type="ECO:0000313" key="3">
    <source>
        <dbReference type="Proteomes" id="UP000199041"/>
    </source>
</evidence>
<accession>A0A1H3ZXI3</accession>